<proteinExistence type="predicted"/>
<dbReference type="AlphaFoldDB" id="A0A165THJ7"/>
<dbReference type="Proteomes" id="UP000076727">
    <property type="component" value="Unassembled WGS sequence"/>
</dbReference>
<feature type="region of interest" description="Disordered" evidence="1">
    <location>
        <begin position="72"/>
        <end position="91"/>
    </location>
</feature>
<feature type="region of interest" description="Disordered" evidence="1">
    <location>
        <begin position="105"/>
        <end position="131"/>
    </location>
</feature>
<gene>
    <name evidence="2" type="ORF">DAEQUDRAFT_413191</name>
</gene>
<evidence type="ECO:0000313" key="3">
    <source>
        <dbReference type="Proteomes" id="UP000076727"/>
    </source>
</evidence>
<evidence type="ECO:0000256" key="1">
    <source>
        <dbReference type="SAM" id="MobiDB-lite"/>
    </source>
</evidence>
<dbReference type="OrthoDB" id="2801433at2759"/>
<organism evidence="2 3">
    <name type="scientific">Daedalea quercina L-15889</name>
    <dbReference type="NCBI Taxonomy" id="1314783"/>
    <lineage>
        <taxon>Eukaryota</taxon>
        <taxon>Fungi</taxon>
        <taxon>Dikarya</taxon>
        <taxon>Basidiomycota</taxon>
        <taxon>Agaricomycotina</taxon>
        <taxon>Agaricomycetes</taxon>
        <taxon>Polyporales</taxon>
        <taxon>Fomitopsis</taxon>
    </lineage>
</organism>
<keyword evidence="3" id="KW-1185">Reference proteome</keyword>
<accession>A0A165THJ7</accession>
<protein>
    <submittedName>
        <fullName evidence="2">Uncharacterized protein</fullName>
    </submittedName>
</protein>
<evidence type="ECO:0000313" key="2">
    <source>
        <dbReference type="EMBL" id="KZT73450.1"/>
    </source>
</evidence>
<dbReference type="EMBL" id="KV429036">
    <property type="protein sequence ID" value="KZT73450.1"/>
    <property type="molecule type" value="Genomic_DNA"/>
</dbReference>
<sequence length="146" mass="16418">MLRTIHRKPPPLTEGERRLLRQYEGCFKCRRFFVECRTATCTHGFPEGWKYHTLTIADVGVAQARRDKELGKATGDEGCASLPMQTQDPNRALIARRTQPFIESEHRYPDPAGPSHCSEGRTTGVASASSGSRSRIYRSIHGFALR</sequence>
<name>A0A165THJ7_9APHY</name>
<reference evidence="2 3" key="1">
    <citation type="journal article" date="2016" name="Mol. Biol. Evol.">
        <title>Comparative Genomics of Early-Diverging Mushroom-Forming Fungi Provides Insights into the Origins of Lignocellulose Decay Capabilities.</title>
        <authorList>
            <person name="Nagy L.G."/>
            <person name="Riley R."/>
            <person name="Tritt A."/>
            <person name="Adam C."/>
            <person name="Daum C."/>
            <person name="Floudas D."/>
            <person name="Sun H."/>
            <person name="Yadav J.S."/>
            <person name="Pangilinan J."/>
            <person name="Larsson K.H."/>
            <person name="Matsuura K."/>
            <person name="Barry K."/>
            <person name="Labutti K."/>
            <person name="Kuo R."/>
            <person name="Ohm R.A."/>
            <person name="Bhattacharya S.S."/>
            <person name="Shirouzu T."/>
            <person name="Yoshinaga Y."/>
            <person name="Martin F.M."/>
            <person name="Grigoriev I.V."/>
            <person name="Hibbett D.S."/>
        </authorList>
    </citation>
    <scope>NUCLEOTIDE SEQUENCE [LARGE SCALE GENOMIC DNA]</scope>
    <source>
        <strain evidence="2 3">L-15889</strain>
    </source>
</reference>
<feature type="compositionally biased region" description="Low complexity" evidence="1">
    <location>
        <begin position="120"/>
        <end position="131"/>
    </location>
</feature>